<feature type="transmembrane region" description="Helical" evidence="11">
    <location>
        <begin position="406"/>
        <end position="429"/>
    </location>
</feature>
<dbReference type="SUPFAM" id="SSF54631">
    <property type="entry name" value="CBS-domain pair"/>
    <property type="match status" value="1"/>
</dbReference>
<evidence type="ECO:0000259" key="12">
    <source>
        <dbReference type="PROSITE" id="PS51371"/>
    </source>
</evidence>
<feature type="transmembrane region" description="Helical" evidence="11">
    <location>
        <begin position="257"/>
        <end position="274"/>
    </location>
</feature>
<dbReference type="CDD" id="cd00400">
    <property type="entry name" value="Voltage_gated_ClC"/>
    <property type="match status" value="1"/>
</dbReference>
<dbReference type="PANTHER" id="PTHR43427:SF6">
    <property type="entry name" value="CHLORIDE CHANNEL PROTEIN CLC-E"/>
    <property type="match status" value="1"/>
</dbReference>
<proteinExistence type="predicted"/>
<name>A4BWP0_9FLAO</name>
<reference evidence="13 14" key="1">
    <citation type="submission" date="2006-02" db="EMBL/GenBank/DDBJ databases">
        <authorList>
            <person name="Murray A."/>
            <person name="Staley J."/>
            <person name="Ferriera S."/>
            <person name="Johnson J."/>
            <person name="Kravitz S."/>
            <person name="Halpern A."/>
            <person name="Remington K."/>
            <person name="Beeson K."/>
            <person name="Tran B."/>
            <person name="Rogers Y.-H."/>
            <person name="Friedman R."/>
            <person name="Venter J.C."/>
        </authorList>
    </citation>
    <scope>NUCLEOTIDE SEQUENCE [LARGE SCALE GENOMIC DNA]</scope>
    <source>
        <strain evidence="13 14">23-P</strain>
    </source>
</reference>
<keyword evidence="3 11" id="KW-0812">Transmembrane</keyword>
<dbReference type="Gene3D" id="3.10.580.10">
    <property type="entry name" value="CBS-domain"/>
    <property type="match status" value="1"/>
</dbReference>
<dbReference type="InterPro" id="IPR050368">
    <property type="entry name" value="ClC-type_chloride_channel"/>
</dbReference>
<feature type="domain" description="CBS" evidence="12">
    <location>
        <begin position="558"/>
        <end position="615"/>
    </location>
</feature>
<evidence type="ECO:0000256" key="2">
    <source>
        <dbReference type="ARBA" id="ARBA00022448"/>
    </source>
</evidence>
<evidence type="ECO:0000256" key="3">
    <source>
        <dbReference type="ARBA" id="ARBA00022692"/>
    </source>
</evidence>
<evidence type="ECO:0000256" key="6">
    <source>
        <dbReference type="ARBA" id="ARBA00023136"/>
    </source>
</evidence>
<feature type="transmembrane region" description="Helical" evidence="11">
    <location>
        <begin position="47"/>
        <end position="69"/>
    </location>
</feature>
<comment type="subcellular location">
    <subcellularLocation>
        <location evidence="1">Membrane</location>
        <topology evidence="1">Multi-pass membrane protein</topology>
    </subcellularLocation>
</comment>
<dbReference type="PRINTS" id="PR00762">
    <property type="entry name" value="CLCHANNEL"/>
</dbReference>
<keyword evidence="9" id="KW-0407">Ion channel</keyword>
<dbReference type="InterPro" id="IPR000644">
    <property type="entry name" value="CBS_dom"/>
</dbReference>
<evidence type="ECO:0000256" key="9">
    <source>
        <dbReference type="ARBA" id="ARBA00023303"/>
    </source>
</evidence>
<dbReference type="InterPro" id="IPR001807">
    <property type="entry name" value="ClC"/>
</dbReference>
<keyword evidence="7" id="KW-0869">Chloride channel</keyword>
<dbReference type="eggNOG" id="COG0038">
    <property type="taxonomic scope" value="Bacteria"/>
</dbReference>
<keyword evidence="5" id="KW-0406">Ion transport</keyword>
<feature type="transmembrane region" description="Helical" evidence="11">
    <location>
        <begin position="374"/>
        <end position="394"/>
    </location>
</feature>
<dbReference type="AlphaFoldDB" id="A4BWP0"/>
<dbReference type="PROSITE" id="PS51371">
    <property type="entry name" value="CBS"/>
    <property type="match status" value="2"/>
</dbReference>
<feature type="transmembrane region" description="Helical" evidence="11">
    <location>
        <begin position="295"/>
        <end position="313"/>
    </location>
</feature>
<evidence type="ECO:0000256" key="7">
    <source>
        <dbReference type="ARBA" id="ARBA00023173"/>
    </source>
</evidence>
<dbReference type="InterPro" id="IPR014743">
    <property type="entry name" value="Cl-channel_core"/>
</dbReference>
<feature type="domain" description="CBS" evidence="12">
    <location>
        <begin position="487"/>
        <end position="550"/>
    </location>
</feature>
<evidence type="ECO:0000256" key="5">
    <source>
        <dbReference type="ARBA" id="ARBA00023065"/>
    </source>
</evidence>
<sequence>MIPLDVKKTRAISRTLEMPKQSEMPTSKNIYRKILIWRYKYISQRKFIYILSVLVGFLSGVAALILKNLTHFFQHLLEGNLVRYYHNAFYFVFPIIGLAIVYFIVKFILKEKVDHGIPSTLFAISKRKGIITRKKIFASILTAPLTVGFGGSVGLEGPTVATGAAISSNIARLFHLNQTTRSLLIGCAAAGALSSIFKAPIAAIIFAIEVFSLDLTLASLLPLLLASLSAIITSHFFFGSDVLLPFKSEAIFSIKDVPFYIILGVVTGLTSIYFTEVYDRIQKFFDTIDSPIKRLLIGGIGLGVLVYFIPPLYGEGFEVINNLIAGNPEEALKNNFMHLDVTNVWVVIFLLIGLVFFKIIASALTFGAGGVGGIFAPTLFMGSILGNCVAKIINITGFSSVSESNFTLVGMAGLMAGVLHAPLTAIFLIAEVTGGYELFIPLMLTSVISYSIAKYVHPYSVYAMELGRKGELITHDKDHAVLTLMDMNKVIECNFIAINPHMNLGEMIKKAVVKSNRNIFPVVDEETSKLLGIILLDDIRPIMFDQTLYETVFAREVMQKPPEIIEVGADRMTDIMKKFQKSGAWNLPVIENKKYIGFISKSKLLTAYRNKLIEVTS</sequence>
<feature type="transmembrane region" description="Helical" evidence="11">
    <location>
        <begin position="344"/>
        <end position="367"/>
    </location>
</feature>
<dbReference type="STRING" id="313594.PI23P_02767"/>
<dbReference type="GO" id="GO:0034707">
    <property type="term" value="C:chloride channel complex"/>
    <property type="evidence" value="ECO:0007669"/>
    <property type="project" value="UniProtKB-KW"/>
</dbReference>
<evidence type="ECO:0000256" key="11">
    <source>
        <dbReference type="SAM" id="Phobius"/>
    </source>
</evidence>
<protein>
    <submittedName>
        <fullName evidence="13">Putative chloride channel protein</fullName>
    </submittedName>
</protein>
<feature type="transmembrane region" description="Helical" evidence="11">
    <location>
        <begin position="136"/>
        <end position="155"/>
    </location>
</feature>
<dbReference type="eggNOG" id="COG0517">
    <property type="taxonomic scope" value="Bacteria"/>
</dbReference>
<evidence type="ECO:0000313" key="14">
    <source>
        <dbReference type="Proteomes" id="UP000003053"/>
    </source>
</evidence>
<evidence type="ECO:0000256" key="4">
    <source>
        <dbReference type="ARBA" id="ARBA00022989"/>
    </source>
</evidence>
<dbReference type="EMBL" id="AAOG01000001">
    <property type="protein sequence ID" value="EAR13381.1"/>
    <property type="molecule type" value="Genomic_DNA"/>
</dbReference>
<keyword evidence="6 11" id="KW-0472">Membrane</keyword>
<dbReference type="SUPFAM" id="SSF81340">
    <property type="entry name" value="Clc chloride channel"/>
    <property type="match status" value="1"/>
</dbReference>
<dbReference type="Pfam" id="PF00654">
    <property type="entry name" value="Voltage_CLC"/>
    <property type="match status" value="1"/>
</dbReference>
<keyword evidence="2" id="KW-0813">Transport</keyword>
<accession>A4BWP0</accession>
<evidence type="ECO:0000256" key="8">
    <source>
        <dbReference type="ARBA" id="ARBA00023214"/>
    </source>
</evidence>
<dbReference type="Gene3D" id="1.10.3080.10">
    <property type="entry name" value="Clc chloride channel"/>
    <property type="match status" value="1"/>
</dbReference>
<dbReference type="InterPro" id="IPR046342">
    <property type="entry name" value="CBS_dom_sf"/>
</dbReference>
<dbReference type="HOGENOM" id="CLU_015263_5_1_10"/>
<feature type="transmembrane region" description="Helical" evidence="11">
    <location>
        <begin position="183"/>
        <end position="208"/>
    </location>
</feature>
<gene>
    <name evidence="13" type="ORF">PI23P_02767</name>
</gene>
<dbReference type="Proteomes" id="UP000003053">
    <property type="component" value="Unassembled WGS sequence"/>
</dbReference>
<dbReference type="OrthoDB" id="9812438at2"/>
<feature type="transmembrane region" description="Helical" evidence="11">
    <location>
        <begin position="215"/>
        <end position="237"/>
    </location>
</feature>
<keyword evidence="14" id="KW-1185">Reference proteome</keyword>
<evidence type="ECO:0000256" key="1">
    <source>
        <dbReference type="ARBA" id="ARBA00004141"/>
    </source>
</evidence>
<feature type="transmembrane region" description="Helical" evidence="11">
    <location>
        <begin position="436"/>
        <end position="453"/>
    </location>
</feature>
<organism evidence="13 14">
    <name type="scientific">Polaribacter irgensii 23-P</name>
    <dbReference type="NCBI Taxonomy" id="313594"/>
    <lineage>
        <taxon>Bacteria</taxon>
        <taxon>Pseudomonadati</taxon>
        <taxon>Bacteroidota</taxon>
        <taxon>Flavobacteriia</taxon>
        <taxon>Flavobacteriales</taxon>
        <taxon>Flavobacteriaceae</taxon>
    </lineage>
</organism>
<evidence type="ECO:0000256" key="10">
    <source>
        <dbReference type="PROSITE-ProRule" id="PRU00703"/>
    </source>
</evidence>
<feature type="transmembrane region" description="Helical" evidence="11">
    <location>
        <begin position="89"/>
        <end position="109"/>
    </location>
</feature>
<dbReference type="Pfam" id="PF00571">
    <property type="entry name" value="CBS"/>
    <property type="match status" value="2"/>
</dbReference>
<keyword evidence="4 11" id="KW-1133">Transmembrane helix</keyword>
<keyword evidence="10" id="KW-0129">CBS domain</keyword>
<keyword evidence="8" id="KW-0868">Chloride</keyword>
<comment type="caution">
    <text evidence="13">The sequence shown here is derived from an EMBL/GenBank/DDBJ whole genome shotgun (WGS) entry which is preliminary data.</text>
</comment>
<evidence type="ECO:0000313" key="13">
    <source>
        <dbReference type="EMBL" id="EAR13381.1"/>
    </source>
</evidence>
<dbReference type="GO" id="GO:0005254">
    <property type="term" value="F:chloride channel activity"/>
    <property type="evidence" value="ECO:0007669"/>
    <property type="project" value="UniProtKB-KW"/>
</dbReference>
<dbReference type="PANTHER" id="PTHR43427">
    <property type="entry name" value="CHLORIDE CHANNEL PROTEIN CLC-E"/>
    <property type="match status" value="1"/>
</dbReference>